<dbReference type="InterPro" id="IPR042106">
    <property type="entry name" value="Nuo/plastoQ_OxRdtase_6_NuoJ"/>
</dbReference>
<comment type="similarity">
    <text evidence="1 2">Belongs to the complex I subunit 6 family.</text>
</comment>
<evidence type="ECO:0000313" key="3">
    <source>
        <dbReference type="EMBL" id="EIT83785.1"/>
    </source>
</evidence>
<feature type="transmembrane region" description="Helical" evidence="2">
    <location>
        <begin position="6"/>
        <end position="25"/>
    </location>
</feature>
<comment type="caution">
    <text evidence="3">The sequence shown here is derived from an EMBL/GenBank/DDBJ whole genome shotgun (WGS) entry which is preliminary data.</text>
</comment>
<reference evidence="3 4" key="1">
    <citation type="journal article" date="2012" name="J. Bacteriol.">
        <title>Genome of Bacillus macauensis ZFHKF-1, a Long-Chain-Forming Bacterium.</title>
        <authorList>
            <person name="Cai L."/>
            <person name="Zhang T."/>
        </authorList>
    </citation>
    <scope>NUCLEOTIDE SEQUENCE [LARGE SCALE GENOMIC DNA]</scope>
    <source>
        <strain evidence="3 4">ZFHKF-1</strain>
    </source>
</reference>
<dbReference type="AlphaFoldDB" id="I8UA07"/>
<keyword evidence="2" id="KW-0520">NAD</keyword>
<proteinExistence type="inferred from homology"/>
<keyword evidence="2" id="KW-0874">Quinone</keyword>
<dbReference type="EC" id="7.1.1.-" evidence="2"/>
<comment type="function">
    <text evidence="2">NDH-1 shuttles electrons from NADH, via FMN and iron-sulfur (Fe-S) centers, to quinones in the respiratory chain. Couples the redox reaction to proton translocation (for every two electrons transferred, four hydrogen ions are translocated across the cytoplasmic membrane), and thus conserves the redox energy in a proton gradient.</text>
</comment>
<dbReference type="GO" id="GO:0005886">
    <property type="term" value="C:plasma membrane"/>
    <property type="evidence" value="ECO:0007669"/>
    <property type="project" value="UniProtKB-SubCell"/>
</dbReference>
<keyword evidence="3" id="KW-0560">Oxidoreductase</keyword>
<sequence>MTGEVIAFFVLAIVAIMGGMLLLHLSNVVHMVVALVFTFLAIAGIFITLSAEFVAAVQVLIYSGAVTIIMLFGIMLTRHDDVSEKKQIKSSTLLAAGGVGAFFLLMFFAINGMSVSEPATNLHVDNTKRIGELLYTNYLIPFELISVLLLAALIGAIILAKRDDKQEEKP</sequence>
<gene>
    <name evidence="3" type="ORF">A374_18716</name>
</gene>
<feature type="transmembrane region" description="Helical" evidence="2">
    <location>
        <begin position="32"/>
        <end position="49"/>
    </location>
</feature>
<dbReference type="OrthoDB" id="9814997at2"/>
<dbReference type="Pfam" id="PF00499">
    <property type="entry name" value="Oxidored_q3"/>
    <property type="match status" value="1"/>
</dbReference>
<feature type="transmembrane region" description="Helical" evidence="2">
    <location>
        <begin position="88"/>
        <end position="110"/>
    </location>
</feature>
<dbReference type="GO" id="GO:0008137">
    <property type="term" value="F:NADH dehydrogenase (ubiquinone) activity"/>
    <property type="evidence" value="ECO:0007669"/>
    <property type="project" value="UniProtKB-UniRule"/>
</dbReference>
<protein>
    <recommendedName>
        <fullName evidence="2">NADH-quinone oxidoreductase subunit J</fullName>
        <ecNumber evidence="2">7.1.1.-</ecNumber>
    </recommendedName>
</protein>
<dbReference type="RefSeq" id="WP_007203810.1">
    <property type="nucleotide sequence ID" value="NZ_AKKV01000045.1"/>
</dbReference>
<evidence type="ECO:0000313" key="4">
    <source>
        <dbReference type="Proteomes" id="UP000004080"/>
    </source>
</evidence>
<comment type="catalytic activity">
    <reaction evidence="2">
        <text>a quinone + NADH + 5 H(+)(in) = a quinol + NAD(+) + 4 H(+)(out)</text>
        <dbReference type="Rhea" id="RHEA:57888"/>
        <dbReference type="ChEBI" id="CHEBI:15378"/>
        <dbReference type="ChEBI" id="CHEBI:24646"/>
        <dbReference type="ChEBI" id="CHEBI:57540"/>
        <dbReference type="ChEBI" id="CHEBI:57945"/>
        <dbReference type="ChEBI" id="CHEBI:132124"/>
    </reaction>
</comment>
<feature type="transmembrane region" description="Helical" evidence="2">
    <location>
        <begin position="55"/>
        <end position="76"/>
    </location>
</feature>
<dbReference type="InterPro" id="IPR001457">
    <property type="entry name" value="NADH_UbQ/plastoQ_OxRdtase_su6"/>
</dbReference>
<dbReference type="GO" id="GO:0048038">
    <property type="term" value="F:quinone binding"/>
    <property type="evidence" value="ECO:0007669"/>
    <property type="project" value="UniProtKB-UniRule"/>
</dbReference>
<keyword evidence="2" id="KW-0472">Membrane</keyword>
<dbReference type="EMBL" id="AKKV01000045">
    <property type="protein sequence ID" value="EIT83785.1"/>
    <property type="molecule type" value="Genomic_DNA"/>
</dbReference>
<organism evidence="3 4">
    <name type="scientific">Fictibacillus macauensis ZFHKF-1</name>
    <dbReference type="NCBI Taxonomy" id="1196324"/>
    <lineage>
        <taxon>Bacteria</taxon>
        <taxon>Bacillati</taxon>
        <taxon>Bacillota</taxon>
        <taxon>Bacilli</taxon>
        <taxon>Bacillales</taxon>
        <taxon>Fictibacillaceae</taxon>
        <taxon>Fictibacillus</taxon>
    </lineage>
</organism>
<evidence type="ECO:0000256" key="1">
    <source>
        <dbReference type="ARBA" id="ARBA00005698"/>
    </source>
</evidence>
<dbReference type="NCBIfam" id="NF005168">
    <property type="entry name" value="PRK06638.2-3"/>
    <property type="match status" value="1"/>
</dbReference>
<dbReference type="STRING" id="1196324.A374_18716"/>
<name>I8UA07_9BACL</name>
<keyword evidence="2" id="KW-1003">Cell membrane</keyword>
<keyword evidence="3" id="KW-0830">Ubiquinone</keyword>
<dbReference type="PANTHER" id="PTHR33269:SF17">
    <property type="entry name" value="NADH-UBIQUINONE OXIDOREDUCTASE CHAIN 6"/>
    <property type="match status" value="1"/>
</dbReference>
<keyword evidence="2" id="KW-1133">Transmembrane helix</keyword>
<accession>I8UA07</accession>
<evidence type="ECO:0000256" key="2">
    <source>
        <dbReference type="RuleBase" id="RU004429"/>
    </source>
</evidence>
<dbReference type="PATRIC" id="fig|1196324.3.peg.3811"/>
<dbReference type="PANTHER" id="PTHR33269">
    <property type="entry name" value="NADH-UBIQUINONE OXIDOREDUCTASE CHAIN 6"/>
    <property type="match status" value="1"/>
</dbReference>
<keyword evidence="4" id="KW-1185">Reference proteome</keyword>
<dbReference type="Proteomes" id="UP000004080">
    <property type="component" value="Unassembled WGS sequence"/>
</dbReference>
<dbReference type="Gene3D" id="1.20.120.1200">
    <property type="entry name" value="NADH-ubiquinone/plastoquinone oxidoreductase chain 6, subunit NuoJ"/>
    <property type="match status" value="1"/>
</dbReference>
<comment type="subcellular location">
    <subcellularLocation>
        <location evidence="2">Cell membrane</location>
        <topology evidence="2">Multi-pass membrane protein</topology>
    </subcellularLocation>
</comment>
<keyword evidence="2" id="KW-0812">Transmembrane</keyword>
<dbReference type="eggNOG" id="COG0839">
    <property type="taxonomic scope" value="Bacteria"/>
</dbReference>
<dbReference type="GO" id="GO:0016491">
    <property type="term" value="F:oxidoreductase activity"/>
    <property type="evidence" value="ECO:0007669"/>
    <property type="project" value="UniProtKB-KW"/>
</dbReference>
<feature type="transmembrane region" description="Helical" evidence="2">
    <location>
        <begin position="138"/>
        <end position="160"/>
    </location>
</feature>